<dbReference type="Pfam" id="PF07077">
    <property type="entry name" value="DUF1345"/>
    <property type="match status" value="1"/>
</dbReference>
<name>U2YMC6_9SPHN</name>
<feature type="transmembrane region" description="Helical" evidence="1">
    <location>
        <begin position="40"/>
        <end position="60"/>
    </location>
</feature>
<accession>U2YMC6</accession>
<feature type="transmembrane region" description="Helical" evidence="1">
    <location>
        <begin position="15"/>
        <end position="34"/>
    </location>
</feature>
<dbReference type="InterPro" id="IPR009781">
    <property type="entry name" value="DUF1345"/>
</dbReference>
<dbReference type="EMBL" id="BASZ01000006">
    <property type="protein sequence ID" value="GAD49870.1"/>
    <property type="molecule type" value="Genomic_DNA"/>
</dbReference>
<reference evidence="2 3" key="1">
    <citation type="submission" date="2013-09" db="EMBL/GenBank/DDBJ databases">
        <title>Whole genome shotgun sequence of Novosphingobium tardaugens NBRC 16725.</title>
        <authorList>
            <person name="Isaki S."/>
            <person name="Hosoyama A."/>
            <person name="Tsuchikane K."/>
            <person name="Katsumata H."/>
            <person name="Ando Y."/>
            <person name="Yamazaki S."/>
            <person name="Fujita N."/>
        </authorList>
    </citation>
    <scope>NUCLEOTIDE SEQUENCE [LARGE SCALE GENOMIC DNA]</scope>
    <source>
        <strain evidence="2 3">NBRC 16725</strain>
    </source>
</reference>
<dbReference type="Proteomes" id="UP000016568">
    <property type="component" value="Unassembled WGS sequence"/>
</dbReference>
<proteinExistence type="predicted"/>
<dbReference type="RefSeq" id="WP_021690775.1">
    <property type="nucleotide sequence ID" value="NZ_BASZ01000006.1"/>
</dbReference>
<gene>
    <name evidence="2" type="ORF">NT2_06_03100</name>
</gene>
<comment type="caution">
    <text evidence="2">The sequence shown here is derived from an EMBL/GenBank/DDBJ whole genome shotgun (WGS) entry which is preliminary data.</text>
</comment>
<keyword evidence="3" id="KW-1185">Reference proteome</keyword>
<feature type="transmembrane region" description="Helical" evidence="1">
    <location>
        <begin position="80"/>
        <end position="100"/>
    </location>
</feature>
<protein>
    <recommendedName>
        <fullName evidence="4">DUF1345 domain-containing protein</fullName>
    </recommendedName>
</protein>
<keyword evidence="1" id="KW-0812">Transmembrane</keyword>
<evidence type="ECO:0000313" key="3">
    <source>
        <dbReference type="Proteomes" id="UP000016568"/>
    </source>
</evidence>
<feature type="transmembrane region" description="Helical" evidence="1">
    <location>
        <begin position="195"/>
        <end position="213"/>
    </location>
</feature>
<organism evidence="2 3">
    <name type="scientific">Caenibius tardaugens NBRC 16725</name>
    <dbReference type="NCBI Taxonomy" id="1219035"/>
    <lineage>
        <taxon>Bacteria</taxon>
        <taxon>Pseudomonadati</taxon>
        <taxon>Pseudomonadota</taxon>
        <taxon>Alphaproteobacteria</taxon>
        <taxon>Sphingomonadales</taxon>
        <taxon>Erythrobacteraceae</taxon>
        <taxon>Caenibius</taxon>
    </lineage>
</organism>
<keyword evidence="1" id="KW-1133">Transmembrane helix</keyword>
<keyword evidence="1" id="KW-0472">Membrane</keyword>
<dbReference type="AlphaFoldDB" id="U2YMC6"/>
<evidence type="ECO:0000313" key="2">
    <source>
        <dbReference type="EMBL" id="GAD49870.1"/>
    </source>
</evidence>
<sequence>MTGDNITMLDRIPHFRYIVFLAAFALAWWPLAAIMPTTGAVIAAFDVAVAVFVASCIPLWRSDSADAMRRRAKRDDAGQILLLLFTALITSVILVALGTLVMRKGALTPGEIVLLVTTLLACWTFVNLIYAFHYARQYYASHAGEDRKGLDFPGGCTPNFSDFVNFAFVIGMTCQTADIDITSAHVRRVSTFHGLFAFAFNLGILALTVNVLAGA</sequence>
<dbReference type="eggNOG" id="COG4291">
    <property type="taxonomic scope" value="Bacteria"/>
</dbReference>
<evidence type="ECO:0000256" key="1">
    <source>
        <dbReference type="SAM" id="Phobius"/>
    </source>
</evidence>
<evidence type="ECO:0008006" key="4">
    <source>
        <dbReference type="Google" id="ProtNLM"/>
    </source>
</evidence>
<feature type="transmembrane region" description="Helical" evidence="1">
    <location>
        <begin position="112"/>
        <end position="132"/>
    </location>
</feature>